<evidence type="ECO:0000259" key="1">
    <source>
        <dbReference type="Pfam" id="PF00561"/>
    </source>
</evidence>
<dbReference type="STRING" id="188872.SAMN03080602_00768"/>
<dbReference type="InterPro" id="IPR000073">
    <property type="entry name" value="AB_hydrolase_1"/>
</dbReference>
<dbReference type="InterPro" id="IPR050266">
    <property type="entry name" value="AB_hydrolase_sf"/>
</dbReference>
<dbReference type="PANTHER" id="PTHR43798:SF33">
    <property type="entry name" value="HYDROLASE, PUTATIVE (AFU_ORTHOLOGUE AFUA_2G14860)-RELATED"/>
    <property type="match status" value="1"/>
</dbReference>
<dbReference type="InterPro" id="IPR029058">
    <property type="entry name" value="AB_hydrolase_fold"/>
</dbReference>
<evidence type="ECO:0000313" key="3">
    <source>
        <dbReference type="Proteomes" id="UP000193420"/>
    </source>
</evidence>
<keyword evidence="3" id="KW-1185">Reference proteome</keyword>
<dbReference type="AlphaFoldDB" id="A0A1X7IG79"/>
<feature type="domain" description="AB hydrolase-1" evidence="1">
    <location>
        <begin position="126"/>
        <end position="242"/>
    </location>
</feature>
<dbReference type="PANTHER" id="PTHR43798">
    <property type="entry name" value="MONOACYLGLYCEROL LIPASE"/>
    <property type="match status" value="1"/>
</dbReference>
<dbReference type="SUPFAM" id="SSF53474">
    <property type="entry name" value="alpha/beta-Hydrolases"/>
    <property type="match status" value="1"/>
</dbReference>
<name>A0A1X7IG79_9FLAO</name>
<reference evidence="3" key="1">
    <citation type="submission" date="2017-04" db="EMBL/GenBank/DDBJ databases">
        <authorList>
            <person name="Varghese N."/>
            <person name="Submissions S."/>
        </authorList>
    </citation>
    <scope>NUCLEOTIDE SEQUENCE [LARGE SCALE GENOMIC DNA]</scope>
    <source>
        <strain evidence="3">DSM 19835</strain>
    </source>
</reference>
<dbReference type="GO" id="GO:0016020">
    <property type="term" value="C:membrane"/>
    <property type="evidence" value="ECO:0007669"/>
    <property type="project" value="TreeGrafter"/>
</dbReference>
<sequence length="340" mass="38580">MTYVFFNSLLFTPIILHQEKIQTSESLNMRSELKIILSILFVIALNPSNHAQNNDNELVVVDGKRIAYKSFNIENRKKGEPILVFETGLGGGTFGPILPFLPSNISGIQYARNGVGKSELDTEITSDSQLADRLHNLLTTLNIEPPYLLVGHSIGGPYIRLFASKFPNEVCGLVFSDPTDFMLTVEEDEEARIKSKSATGYRETSLLIQKMMSENDSFGQGARNDATRALKSSVSGYFQEYQHLPELNRNIAATVIISYNKPIEQPDEELNKNLNLGINFKPWWKEYDNLRIQHFTDLIKDNDNSRIILLPKYSHGIYYQNPELVAKLIIENYNSNIKEK</sequence>
<accession>A0A1X7IG79</accession>
<dbReference type="Pfam" id="PF00561">
    <property type="entry name" value="Abhydrolase_1"/>
    <property type="match status" value="1"/>
</dbReference>
<dbReference type="Gene3D" id="3.40.50.1820">
    <property type="entry name" value="alpha/beta hydrolase"/>
    <property type="match status" value="1"/>
</dbReference>
<evidence type="ECO:0000313" key="2">
    <source>
        <dbReference type="EMBL" id="SMG13277.1"/>
    </source>
</evidence>
<dbReference type="Proteomes" id="UP000193420">
    <property type="component" value="Unassembled WGS sequence"/>
</dbReference>
<dbReference type="EMBL" id="FXAO01000001">
    <property type="protein sequence ID" value="SMG13277.1"/>
    <property type="molecule type" value="Genomic_DNA"/>
</dbReference>
<organism evidence="2 3">
    <name type="scientific">Arenibacter troitsensis</name>
    <dbReference type="NCBI Taxonomy" id="188872"/>
    <lineage>
        <taxon>Bacteria</taxon>
        <taxon>Pseudomonadati</taxon>
        <taxon>Bacteroidota</taxon>
        <taxon>Flavobacteriia</taxon>
        <taxon>Flavobacteriales</taxon>
        <taxon>Flavobacteriaceae</taxon>
        <taxon>Arenibacter</taxon>
    </lineage>
</organism>
<protein>
    <submittedName>
        <fullName evidence="2">Pimeloyl-ACP methyl ester carboxylesterase</fullName>
    </submittedName>
</protein>
<gene>
    <name evidence="2" type="ORF">SAMN03080602_00768</name>
</gene>
<proteinExistence type="predicted"/>